<protein>
    <submittedName>
        <fullName evidence="4">Patched domain-containing protein 3</fullName>
    </submittedName>
</protein>
<feature type="transmembrane region" description="Helical" evidence="2">
    <location>
        <begin position="710"/>
        <end position="735"/>
    </location>
</feature>
<dbReference type="InterPro" id="IPR053958">
    <property type="entry name" value="HMGCR/SNAP/NPC1-like_SSD"/>
</dbReference>
<evidence type="ECO:0000259" key="3">
    <source>
        <dbReference type="PROSITE" id="PS50156"/>
    </source>
</evidence>
<keyword evidence="5" id="KW-1185">Reference proteome</keyword>
<dbReference type="PANTHER" id="PTHR10796">
    <property type="entry name" value="PATCHED-RELATED"/>
    <property type="match status" value="1"/>
</dbReference>
<evidence type="ECO:0000313" key="4">
    <source>
        <dbReference type="EMBL" id="KAK2551275.1"/>
    </source>
</evidence>
<dbReference type="Gene3D" id="1.20.1640.10">
    <property type="entry name" value="Multidrug efflux transporter AcrB transmembrane domain"/>
    <property type="match status" value="2"/>
</dbReference>
<comment type="similarity">
    <text evidence="1">Belongs to the patched family.</text>
</comment>
<evidence type="ECO:0000256" key="1">
    <source>
        <dbReference type="ARBA" id="ARBA00005585"/>
    </source>
</evidence>
<reference evidence="4" key="2">
    <citation type="journal article" date="2023" name="Science">
        <title>Genomic signatures of disease resistance in endangered staghorn corals.</title>
        <authorList>
            <person name="Vollmer S.V."/>
            <person name="Selwyn J.D."/>
            <person name="Despard B.A."/>
            <person name="Roesel C.L."/>
        </authorList>
    </citation>
    <scope>NUCLEOTIDE SEQUENCE</scope>
    <source>
        <strain evidence="4">K2</strain>
    </source>
</reference>
<proteinExistence type="inferred from homology"/>
<feature type="transmembrane region" description="Helical" evidence="2">
    <location>
        <begin position="280"/>
        <end position="301"/>
    </location>
</feature>
<feature type="domain" description="SSD" evidence="3">
    <location>
        <begin position="249"/>
        <end position="407"/>
    </location>
</feature>
<dbReference type="Proteomes" id="UP001249851">
    <property type="component" value="Unassembled WGS sequence"/>
</dbReference>
<organism evidence="4 5">
    <name type="scientific">Acropora cervicornis</name>
    <name type="common">Staghorn coral</name>
    <dbReference type="NCBI Taxonomy" id="6130"/>
    <lineage>
        <taxon>Eukaryota</taxon>
        <taxon>Metazoa</taxon>
        <taxon>Cnidaria</taxon>
        <taxon>Anthozoa</taxon>
        <taxon>Hexacorallia</taxon>
        <taxon>Scleractinia</taxon>
        <taxon>Astrocoeniina</taxon>
        <taxon>Acroporidae</taxon>
        <taxon>Acropora</taxon>
    </lineage>
</organism>
<evidence type="ECO:0000256" key="2">
    <source>
        <dbReference type="SAM" id="Phobius"/>
    </source>
</evidence>
<dbReference type="PROSITE" id="PS50156">
    <property type="entry name" value="SSD"/>
    <property type="match status" value="1"/>
</dbReference>
<dbReference type="EMBL" id="JARQWQ010000099">
    <property type="protein sequence ID" value="KAK2551275.1"/>
    <property type="molecule type" value="Genomic_DNA"/>
</dbReference>
<feature type="transmembrane region" description="Helical" evidence="2">
    <location>
        <begin position="452"/>
        <end position="476"/>
    </location>
</feature>
<feature type="transmembrane region" description="Helical" evidence="2">
    <location>
        <begin position="378"/>
        <end position="407"/>
    </location>
</feature>
<sequence>MSDQNIESNVKEAFVVQANGRRNKTNKTVKERERLKAESRTEKLFIPQKSRSFDDLDKAEKFFPMKVRKAGMILVGGKKHRNVLEPDCLNEAFSMHSQILQLKSYSDYCLTLTGQKADSLDECVTTNPFDIFRQKNFSNKTLVDIHLEVTMARGNTSMMMANGQIFAHNFKQIFGGVKIGRSSLIEEARALQLYYYFRDPTNDDASTKMLKWEQTYLDKASSFASSCFEVYYESERSTDDAIAENSAADITLVSITFTVMISFACLMLSKFKNPLTGHMLLAGAGVLSVSLGILVGMGLATWSGVTFVSMVGVVPYLVISIGIDSMFILVDEMDRIPRHIGMIQTIKEVMSRTGATITMTTTTDLVAFAVSTSTSFPAIRYFCAYAALAITFSYLLMITFFVAFMSFDILRIKARRRDCLPICLAPPELQNAPFDEPLPPVSSRIMNRWAKLLTFPVSKVVVVLLSFGLLGVGIYGTTKVDERFDRRMLAKDDSPLLKFLDMQEKYYEMDIPVSIVLSGDVKYEDSIIQKEIMQLSTIVEENKHYRKNSSSWMEALAKFAQLQNKSISGPNFMPTLKVFLNIPQFSGFKQDVKLSANESHVIASRIMAFMKNNPTSTFQKNAMLTIRDDLAKKSPLDVTPITRAFIFFEQYAIIGKETLWNLVIAALAVLIVTSIFLVDCLVTLLVVGNFAALVVELFGLMYFWDVSLNGVSMITLVMAIGFAVDYSAHIAHAFVMSKEETANKRVVDAVSTLGASVFMGGKFSRYVLCRKRQRGRDGFQHLSRDVRAPLRLGGDLSDFLSDVHGDSGVWAFPRPVHPAGAIVFLELEARSILG</sequence>
<dbReference type="GO" id="GO:0016020">
    <property type="term" value="C:membrane"/>
    <property type="evidence" value="ECO:0007669"/>
    <property type="project" value="TreeGrafter"/>
</dbReference>
<dbReference type="AlphaFoldDB" id="A0AAD9PZ02"/>
<keyword evidence="2" id="KW-0812">Transmembrane</keyword>
<dbReference type="InterPro" id="IPR000731">
    <property type="entry name" value="SSD"/>
</dbReference>
<evidence type="ECO:0000313" key="5">
    <source>
        <dbReference type="Proteomes" id="UP001249851"/>
    </source>
</evidence>
<name>A0AAD9PZ02_ACRCE</name>
<dbReference type="PANTHER" id="PTHR10796:SF92">
    <property type="entry name" value="PATCHED-RELATED, ISOFORM A"/>
    <property type="match status" value="1"/>
</dbReference>
<dbReference type="SUPFAM" id="SSF82866">
    <property type="entry name" value="Multidrug efflux transporter AcrB transmembrane domain"/>
    <property type="match status" value="2"/>
</dbReference>
<feature type="transmembrane region" description="Helical" evidence="2">
    <location>
        <begin position="684"/>
        <end position="704"/>
    </location>
</feature>
<feature type="transmembrane region" description="Helical" evidence="2">
    <location>
        <begin position="659"/>
        <end position="677"/>
    </location>
</feature>
<gene>
    <name evidence="4" type="ORF">P5673_027865</name>
</gene>
<keyword evidence="2" id="KW-0472">Membrane</keyword>
<dbReference type="Pfam" id="PF12349">
    <property type="entry name" value="Sterol-sensing"/>
    <property type="match status" value="1"/>
</dbReference>
<dbReference type="InterPro" id="IPR051697">
    <property type="entry name" value="Patched_domain-protein"/>
</dbReference>
<keyword evidence="2" id="KW-1133">Transmembrane helix</keyword>
<accession>A0AAD9PZ02</accession>
<feature type="transmembrane region" description="Helical" evidence="2">
    <location>
        <begin position="307"/>
        <end position="330"/>
    </location>
</feature>
<comment type="caution">
    <text evidence="4">The sequence shown here is derived from an EMBL/GenBank/DDBJ whole genome shotgun (WGS) entry which is preliminary data.</text>
</comment>
<feature type="transmembrane region" description="Helical" evidence="2">
    <location>
        <begin position="250"/>
        <end position="268"/>
    </location>
</feature>
<reference evidence="4" key="1">
    <citation type="journal article" date="2023" name="G3 (Bethesda)">
        <title>Whole genome assembly and annotation of the endangered Caribbean coral Acropora cervicornis.</title>
        <authorList>
            <person name="Selwyn J.D."/>
            <person name="Vollmer S.V."/>
        </authorList>
    </citation>
    <scope>NUCLEOTIDE SEQUENCE</scope>
    <source>
        <strain evidence="4">K2</strain>
    </source>
</reference>